<sequence length="366" mass="39594">MSENHSKRPLPVSDSPSKRQRLTGSFSPASPPYHLAKPVEHTKPIVSPNTPTSPPYMSSASQATGASGRITTAPPSEMTPPSSVHLSQQPSQLSSSATNPLPLPTPANSTGKRSCTNNDSDGDAMMVDGSDGATMSAGSVHRSDHDWQSSRVLPLLKLCQSPHPMMQPHPSQNLNALYCLQPLARSVARNDPVTGEKINKLRKSYEGMVKNFQIPGKARPIKMEGVFMQTIAMPDEEYEVQKVRGKGTKSNILALLDRSVGKINPGPLPPKDAQHFRQYISNDDGIKSKVDADIAGRKGMQSLPSGRNSAVPSPALRASRPERQGSKRRYNDGSFVGYSEGFMDDAESTAGEDDRSGFPKKKKRKV</sequence>
<evidence type="ECO:0000256" key="8">
    <source>
        <dbReference type="ARBA" id="ARBA00032018"/>
    </source>
</evidence>
<proteinExistence type="inferred from homology"/>
<comment type="subcellular location">
    <subcellularLocation>
        <location evidence="1 9">Nucleus</location>
    </subcellularLocation>
</comment>
<feature type="compositionally biased region" description="Polar residues" evidence="10">
    <location>
        <begin position="47"/>
        <end position="74"/>
    </location>
</feature>
<dbReference type="Proteomes" id="UP000799536">
    <property type="component" value="Unassembled WGS sequence"/>
</dbReference>
<evidence type="ECO:0000256" key="7">
    <source>
        <dbReference type="ARBA" id="ARBA00023242"/>
    </source>
</evidence>
<keyword evidence="12" id="KW-1185">Reference proteome</keyword>
<evidence type="ECO:0000256" key="6">
    <source>
        <dbReference type="ARBA" id="ARBA00023163"/>
    </source>
</evidence>
<dbReference type="OrthoDB" id="2160599at2759"/>
<comment type="subunit">
    <text evidence="9">Component of the Mediator complex.</text>
</comment>
<keyword evidence="6 9" id="KW-0804">Transcription</keyword>
<gene>
    <name evidence="9" type="primary">MED19</name>
    <name evidence="11" type="ORF">GQ43DRAFT_378032</name>
</gene>
<feature type="compositionally biased region" description="Basic and acidic residues" evidence="10">
    <location>
        <begin position="319"/>
        <end position="331"/>
    </location>
</feature>
<dbReference type="GO" id="GO:0016592">
    <property type="term" value="C:mediator complex"/>
    <property type="evidence" value="ECO:0007669"/>
    <property type="project" value="InterPro"/>
</dbReference>
<feature type="compositionally biased region" description="Polar residues" evidence="10">
    <location>
        <begin position="106"/>
        <end position="119"/>
    </location>
</feature>
<evidence type="ECO:0000256" key="3">
    <source>
        <dbReference type="ARBA" id="ARBA00019615"/>
    </source>
</evidence>
<evidence type="ECO:0000313" key="11">
    <source>
        <dbReference type="EMBL" id="KAF2198689.1"/>
    </source>
</evidence>
<feature type="region of interest" description="Disordered" evidence="10">
    <location>
        <begin position="297"/>
        <end position="366"/>
    </location>
</feature>
<feature type="region of interest" description="Disordered" evidence="10">
    <location>
        <begin position="1"/>
        <end position="145"/>
    </location>
</feature>
<dbReference type="GO" id="GO:0006357">
    <property type="term" value="P:regulation of transcription by RNA polymerase II"/>
    <property type="evidence" value="ECO:0007669"/>
    <property type="project" value="InterPro"/>
</dbReference>
<keyword evidence="7 9" id="KW-0539">Nucleus</keyword>
<evidence type="ECO:0000256" key="10">
    <source>
        <dbReference type="SAM" id="MobiDB-lite"/>
    </source>
</evidence>
<organism evidence="11 12">
    <name type="scientific">Delitschia confertaspora ATCC 74209</name>
    <dbReference type="NCBI Taxonomy" id="1513339"/>
    <lineage>
        <taxon>Eukaryota</taxon>
        <taxon>Fungi</taxon>
        <taxon>Dikarya</taxon>
        <taxon>Ascomycota</taxon>
        <taxon>Pezizomycotina</taxon>
        <taxon>Dothideomycetes</taxon>
        <taxon>Pleosporomycetidae</taxon>
        <taxon>Pleosporales</taxon>
        <taxon>Delitschiaceae</taxon>
        <taxon>Delitschia</taxon>
    </lineage>
</organism>
<protein>
    <recommendedName>
        <fullName evidence="3 9">Mediator of RNA polymerase II transcription subunit 19</fullName>
    </recommendedName>
    <alternativeName>
        <fullName evidence="8 9">Mediator complex subunit 19</fullName>
    </alternativeName>
</protein>
<feature type="compositionally biased region" description="Low complexity" evidence="10">
    <location>
        <begin position="80"/>
        <end position="96"/>
    </location>
</feature>
<name>A0A9P4JI49_9PLEO</name>
<feature type="compositionally biased region" description="Polar residues" evidence="10">
    <location>
        <begin position="302"/>
        <end position="311"/>
    </location>
</feature>
<dbReference type="GO" id="GO:0003712">
    <property type="term" value="F:transcription coregulator activity"/>
    <property type="evidence" value="ECO:0007669"/>
    <property type="project" value="InterPro"/>
</dbReference>
<dbReference type="InterPro" id="IPR013942">
    <property type="entry name" value="Mediator_Med19_fun"/>
</dbReference>
<keyword evidence="4 9" id="KW-0805">Transcription regulation</keyword>
<evidence type="ECO:0000313" key="12">
    <source>
        <dbReference type="Proteomes" id="UP000799536"/>
    </source>
</evidence>
<evidence type="ECO:0000256" key="9">
    <source>
        <dbReference type="RuleBase" id="RU364151"/>
    </source>
</evidence>
<feature type="compositionally biased region" description="Acidic residues" evidence="10">
    <location>
        <begin position="342"/>
        <end position="351"/>
    </location>
</feature>
<comment type="function">
    <text evidence="9">Component of the Mediator complex, a coactivator involved in the regulated transcription of nearly all RNA polymerase II-dependent genes. Mediator functions as a bridge to convey information from gene-specific regulatory proteins to the basal RNA polymerase II transcription machinery. Mediator is recruited to promoters by direct interactions with regulatory proteins and serves as a scaffold for the assembly of a functional preinitiation complex with RNA polymerase II and the general transcription factors.</text>
</comment>
<accession>A0A9P4JI49</accession>
<evidence type="ECO:0000256" key="1">
    <source>
        <dbReference type="ARBA" id="ARBA00004123"/>
    </source>
</evidence>
<evidence type="ECO:0000256" key="4">
    <source>
        <dbReference type="ARBA" id="ARBA00023015"/>
    </source>
</evidence>
<comment type="similarity">
    <text evidence="2 9">Belongs to the Mediator complex subunit 19 family.</text>
</comment>
<keyword evidence="5 9" id="KW-0010">Activator</keyword>
<dbReference type="AlphaFoldDB" id="A0A9P4JI49"/>
<evidence type="ECO:0000256" key="5">
    <source>
        <dbReference type="ARBA" id="ARBA00023159"/>
    </source>
</evidence>
<reference evidence="11" key="1">
    <citation type="journal article" date="2020" name="Stud. Mycol.">
        <title>101 Dothideomycetes genomes: a test case for predicting lifestyles and emergence of pathogens.</title>
        <authorList>
            <person name="Haridas S."/>
            <person name="Albert R."/>
            <person name="Binder M."/>
            <person name="Bloem J."/>
            <person name="Labutti K."/>
            <person name="Salamov A."/>
            <person name="Andreopoulos B."/>
            <person name="Baker S."/>
            <person name="Barry K."/>
            <person name="Bills G."/>
            <person name="Bluhm B."/>
            <person name="Cannon C."/>
            <person name="Castanera R."/>
            <person name="Culley D."/>
            <person name="Daum C."/>
            <person name="Ezra D."/>
            <person name="Gonzalez J."/>
            <person name="Henrissat B."/>
            <person name="Kuo A."/>
            <person name="Liang C."/>
            <person name="Lipzen A."/>
            <person name="Lutzoni F."/>
            <person name="Magnuson J."/>
            <person name="Mondo S."/>
            <person name="Nolan M."/>
            <person name="Ohm R."/>
            <person name="Pangilinan J."/>
            <person name="Park H.-J."/>
            <person name="Ramirez L."/>
            <person name="Alfaro M."/>
            <person name="Sun H."/>
            <person name="Tritt A."/>
            <person name="Yoshinaga Y."/>
            <person name="Zwiers L.-H."/>
            <person name="Turgeon B."/>
            <person name="Goodwin S."/>
            <person name="Spatafora J."/>
            <person name="Crous P."/>
            <person name="Grigoriev I."/>
        </authorList>
    </citation>
    <scope>NUCLEOTIDE SEQUENCE</scope>
    <source>
        <strain evidence="11">ATCC 74209</strain>
    </source>
</reference>
<comment type="caution">
    <text evidence="11">The sequence shown here is derived from an EMBL/GenBank/DDBJ whole genome shotgun (WGS) entry which is preliminary data.</text>
</comment>
<dbReference type="Pfam" id="PF08633">
    <property type="entry name" value="Rox3"/>
    <property type="match status" value="1"/>
</dbReference>
<evidence type="ECO:0000256" key="2">
    <source>
        <dbReference type="ARBA" id="ARBA00009259"/>
    </source>
</evidence>
<dbReference type="EMBL" id="ML994125">
    <property type="protein sequence ID" value="KAF2198689.1"/>
    <property type="molecule type" value="Genomic_DNA"/>
</dbReference>